<dbReference type="Pfam" id="PF00491">
    <property type="entry name" value="Arginase"/>
    <property type="match status" value="1"/>
</dbReference>
<keyword evidence="1" id="KW-0479">Metal-binding</keyword>
<dbReference type="HOGENOM" id="CLU_796519_0_0_10"/>
<dbReference type="SUPFAM" id="SSF52768">
    <property type="entry name" value="Arginase/deacetylase"/>
    <property type="match status" value="1"/>
</dbReference>
<dbReference type="GO" id="GO:0008783">
    <property type="term" value="F:agmatinase activity"/>
    <property type="evidence" value="ECO:0007669"/>
    <property type="project" value="TreeGrafter"/>
</dbReference>
<keyword evidence="2" id="KW-0378">Hydrolase</keyword>
<reference evidence="7" key="2">
    <citation type="submission" date="2011-02" db="EMBL/GenBank/DDBJ databases">
        <title>The complete genome of Fluviicola taffensis DSM 16823.</title>
        <authorList>
            <consortium name="US DOE Joint Genome Institute (JGI-PGF)"/>
            <person name="Lucas S."/>
            <person name="Copeland A."/>
            <person name="Lapidus A."/>
            <person name="Bruce D."/>
            <person name="Goodwin L."/>
            <person name="Pitluck S."/>
            <person name="Kyrpides N."/>
            <person name="Mavromatis K."/>
            <person name="Ivanova N."/>
            <person name="Mikhailova N."/>
            <person name="Pagani I."/>
            <person name="Chertkov O."/>
            <person name="Detter J.C."/>
            <person name="Han C."/>
            <person name="Tapia R."/>
            <person name="Land M."/>
            <person name="Hauser L."/>
            <person name="Markowitz V."/>
            <person name="Cheng J.-F."/>
            <person name="Hugenholtz P."/>
            <person name="Woyke T."/>
            <person name="Wu D."/>
            <person name="Tindall B."/>
            <person name="Pomrenke H.G."/>
            <person name="Brambilla E."/>
            <person name="Klenk H.-P."/>
            <person name="Eisen J.A."/>
        </authorList>
    </citation>
    <scope>NUCLEOTIDE SEQUENCE [LARGE SCALE GENOMIC DNA]</scope>
    <source>
        <strain evidence="7">DSM 16823 / RW262 / RW262</strain>
    </source>
</reference>
<evidence type="ECO:0000256" key="1">
    <source>
        <dbReference type="ARBA" id="ARBA00022723"/>
    </source>
</evidence>
<keyword evidence="7" id="KW-1185">Reference proteome</keyword>
<evidence type="ECO:0000256" key="4">
    <source>
        <dbReference type="ARBA" id="ARBA00023211"/>
    </source>
</evidence>
<dbReference type="Proteomes" id="UP000007463">
    <property type="component" value="Chromosome"/>
</dbReference>
<dbReference type="GO" id="GO:0006547">
    <property type="term" value="P:L-histidine metabolic process"/>
    <property type="evidence" value="ECO:0007669"/>
    <property type="project" value="UniProtKB-KW"/>
</dbReference>
<dbReference type="AlphaFoldDB" id="F2IJE6"/>
<dbReference type="PROSITE" id="PS51409">
    <property type="entry name" value="ARGINASE_2"/>
    <property type="match status" value="1"/>
</dbReference>
<dbReference type="GO" id="GO:0046872">
    <property type="term" value="F:metal ion binding"/>
    <property type="evidence" value="ECO:0007669"/>
    <property type="project" value="UniProtKB-KW"/>
</dbReference>
<comment type="similarity">
    <text evidence="5">Belongs to the arginase family.</text>
</comment>
<dbReference type="PANTHER" id="PTHR11358">
    <property type="entry name" value="ARGINASE/AGMATINASE"/>
    <property type="match status" value="1"/>
</dbReference>
<evidence type="ECO:0000313" key="7">
    <source>
        <dbReference type="Proteomes" id="UP000007463"/>
    </source>
</evidence>
<proteinExistence type="inferred from homology"/>
<dbReference type="OrthoDB" id="9788689at2"/>
<evidence type="ECO:0000313" key="6">
    <source>
        <dbReference type="EMBL" id="AEA46043.1"/>
    </source>
</evidence>
<dbReference type="EMBL" id="CP002542">
    <property type="protein sequence ID" value="AEA46043.1"/>
    <property type="molecule type" value="Genomic_DNA"/>
</dbReference>
<evidence type="ECO:0000256" key="5">
    <source>
        <dbReference type="PROSITE-ProRule" id="PRU00742"/>
    </source>
</evidence>
<sequence length="329" mass="37278">MLESTYFKVQFPEDLHLKQWLTERDGEIRIGQNVLFRSVAGLEGWKEKRFHIIGIKEDIGPRLNAGKGGSDLAFDAFITRFLAVQSNQFLSGNSICIHGYICLKESITAISNMHVDDLDYLVSIWVQEVVEAGGIPIVIGGGHNNAYPIIKGVSEAMCQPISVVNLDPHADTRAMEGRHSGNPFSYAFEDGFLQNYSVLGLHESYNNQFILDRLQEMNAFFTFYESWLEKSFKFQADIDKVYDTHFQDLMGVELDMDAIAYMPSSAFSPSGISVDQARIYIRKMASLEKVCYLHLPEAAPKNEMEELVVGKALTYLVTDFLKEYLKHHH</sequence>
<dbReference type="InterPro" id="IPR006035">
    <property type="entry name" value="Ureohydrolase"/>
</dbReference>
<dbReference type="CDD" id="cd09988">
    <property type="entry name" value="Formimidoylglutamase"/>
    <property type="match status" value="1"/>
</dbReference>
<dbReference type="KEGG" id="fte:Fluta_4081"/>
<evidence type="ECO:0000256" key="3">
    <source>
        <dbReference type="ARBA" id="ARBA00022808"/>
    </source>
</evidence>
<accession>F2IJE6</accession>
<dbReference type="eggNOG" id="COG0010">
    <property type="taxonomic scope" value="Bacteria"/>
</dbReference>
<dbReference type="PANTHER" id="PTHR11358:SF35">
    <property type="entry name" value="FORMIMIDOYLGLUTAMASE"/>
    <property type="match status" value="1"/>
</dbReference>
<evidence type="ECO:0000256" key="2">
    <source>
        <dbReference type="ARBA" id="ARBA00022801"/>
    </source>
</evidence>
<dbReference type="STRING" id="755732.Fluta_4081"/>
<gene>
    <name evidence="6" type="ordered locus">Fluta_4081</name>
</gene>
<organism evidence="6 7">
    <name type="scientific">Fluviicola taffensis (strain DSM 16823 / NCIMB 13979 / RW262)</name>
    <dbReference type="NCBI Taxonomy" id="755732"/>
    <lineage>
        <taxon>Bacteria</taxon>
        <taxon>Pseudomonadati</taxon>
        <taxon>Bacteroidota</taxon>
        <taxon>Flavobacteriia</taxon>
        <taxon>Flavobacteriales</taxon>
        <taxon>Crocinitomicaceae</taxon>
        <taxon>Fluviicola</taxon>
    </lineage>
</organism>
<protein>
    <submittedName>
        <fullName evidence="6">Arginase/agmatinase/formiminoglutamase</fullName>
    </submittedName>
</protein>
<dbReference type="GO" id="GO:0033389">
    <property type="term" value="P:putrescine biosynthetic process from arginine, via agmatine"/>
    <property type="evidence" value="ECO:0007669"/>
    <property type="project" value="TreeGrafter"/>
</dbReference>
<dbReference type="InterPro" id="IPR023696">
    <property type="entry name" value="Ureohydrolase_dom_sf"/>
</dbReference>
<keyword evidence="3" id="KW-0369">Histidine metabolism</keyword>
<dbReference type="Gene3D" id="3.40.800.10">
    <property type="entry name" value="Ureohydrolase domain"/>
    <property type="match status" value="1"/>
</dbReference>
<reference evidence="6 7" key="1">
    <citation type="journal article" date="2011" name="Stand. Genomic Sci.">
        <title>Complete genome sequence of the gliding freshwater bacterium Fluviicola taffensis type strain (RW262).</title>
        <authorList>
            <person name="Woyke T."/>
            <person name="Chertkov O."/>
            <person name="Lapidus A."/>
            <person name="Nolan M."/>
            <person name="Lucas S."/>
            <person name="Del Rio T.G."/>
            <person name="Tice H."/>
            <person name="Cheng J.F."/>
            <person name="Tapia R."/>
            <person name="Han C."/>
            <person name="Goodwin L."/>
            <person name="Pitluck S."/>
            <person name="Liolios K."/>
            <person name="Pagani I."/>
            <person name="Ivanova N."/>
            <person name="Huntemann M."/>
            <person name="Mavromatis K."/>
            <person name="Mikhailova N."/>
            <person name="Pati A."/>
            <person name="Chen A."/>
            <person name="Palaniappan K."/>
            <person name="Land M."/>
            <person name="Hauser L."/>
            <person name="Brambilla E.M."/>
            <person name="Rohde M."/>
            <person name="Mwirichia R."/>
            <person name="Sikorski J."/>
            <person name="Tindall B.J."/>
            <person name="Goker M."/>
            <person name="Bristow J."/>
            <person name="Eisen J.A."/>
            <person name="Markowitz V."/>
            <person name="Hugenholtz P."/>
            <person name="Klenk H.P."/>
            <person name="Kyrpides N.C."/>
        </authorList>
    </citation>
    <scope>NUCLEOTIDE SEQUENCE [LARGE SCALE GENOMIC DNA]</scope>
    <source>
        <strain evidence="7">DSM 16823 / RW262 / RW262</strain>
    </source>
</reference>
<dbReference type="RefSeq" id="WP_013688800.1">
    <property type="nucleotide sequence ID" value="NC_015321.1"/>
</dbReference>
<keyword evidence="4" id="KW-0464">Manganese</keyword>
<name>F2IJE6_FLUTR</name>